<organism evidence="1 2">
    <name type="scientific">Falsiroseomonas oleicola</name>
    <dbReference type="NCBI Taxonomy" id="2801474"/>
    <lineage>
        <taxon>Bacteria</taxon>
        <taxon>Pseudomonadati</taxon>
        <taxon>Pseudomonadota</taxon>
        <taxon>Alphaproteobacteria</taxon>
        <taxon>Acetobacterales</taxon>
        <taxon>Roseomonadaceae</taxon>
        <taxon>Falsiroseomonas</taxon>
    </lineage>
</organism>
<protein>
    <submittedName>
        <fullName evidence="1">Uncharacterized protein</fullName>
    </submittedName>
</protein>
<gene>
    <name evidence="1" type="ORF">JJQ90_01560</name>
</gene>
<evidence type="ECO:0000313" key="2">
    <source>
        <dbReference type="Proteomes" id="UP000689967"/>
    </source>
</evidence>
<dbReference type="EMBL" id="JAERQM010000001">
    <property type="protein sequence ID" value="MBU8542371.1"/>
    <property type="molecule type" value="Genomic_DNA"/>
</dbReference>
<accession>A0ABS6H141</accession>
<name>A0ABS6H141_9PROT</name>
<comment type="caution">
    <text evidence="1">The sequence shown here is derived from an EMBL/GenBank/DDBJ whole genome shotgun (WGS) entry which is preliminary data.</text>
</comment>
<dbReference type="Proteomes" id="UP000689967">
    <property type="component" value="Unassembled WGS sequence"/>
</dbReference>
<evidence type="ECO:0000313" key="1">
    <source>
        <dbReference type="EMBL" id="MBU8542371.1"/>
    </source>
</evidence>
<sequence length="304" mass="35035">MDLDSEAKASLKKLLASSGFGQEIVAAGDLHRAGWRVNLHAFFHDLDENKAREIDIVANKRFAADQKSYVAIDVEIAIEIKASKEPFFVFRGRHSDQYYDLVPYSWRYSTLKTDHEAVSGTKRDLLRRIKLPPGDFLVHKPKSASGTDRALKTFGGLLQVIKASYHLQEEREPANDGWQKWSKEHLRRLAARNKRYLFENFSMAFLVCDGPILLVQQEFSWETFDFDFDFIETECAVLPVRYSSPAYKFAHQPVIVCTLKHFPKLLATIERESRLLLKALAKRQIKSSTLPRIRRPPNQPLDRT</sequence>
<reference evidence="1 2" key="1">
    <citation type="submission" date="2021-01" db="EMBL/GenBank/DDBJ databases">
        <title>Roseomonas sp. nov, a bacterium isolated from an oil production mixture in Yumen Oilfield.</title>
        <authorList>
            <person name="Wu D."/>
        </authorList>
    </citation>
    <scope>NUCLEOTIDE SEQUENCE [LARGE SCALE GENOMIC DNA]</scope>
    <source>
        <strain evidence="1 2">ROY-5-3</strain>
    </source>
</reference>
<keyword evidence="2" id="KW-1185">Reference proteome</keyword>
<dbReference type="RefSeq" id="WP_216872712.1">
    <property type="nucleotide sequence ID" value="NZ_JAERQM010000001.1"/>
</dbReference>
<proteinExistence type="predicted"/>